<evidence type="ECO:0000256" key="4">
    <source>
        <dbReference type="ARBA" id="ARBA00022801"/>
    </source>
</evidence>
<dbReference type="InterPro" id="IPR022371">
    <property type="entry name" value="Exopolyphosphatase"/>
</dbReference>
<dbReference type="GO" id="GO:0004309">
    <property type="term" value="F:exopolyphosphatase activity"/>
    <property type="evidence" value="ECO:0007669"/>
    <property type="project" value="UniProtKB-EC"/>
</dbReference>
<dbReference type="Proteomes" id="UP000317550">
    <property type="component" value="Chromosome"/>
</dbReference>
<protein>
    <recommendedName>
        <fullName evidence="3">Exopolyphosphatase</fullName>
        <ecNumber evidence="2">3.6.1.11</ecNumber>
    </recommendedName>
</protein>
<evidence type="ECO:0000259" key="7">
    <source>
        <dbReference type="Pfam" id="PF21447"/>
    </source>
</evidence>
<dbReference type="Gene3D" id="3.30.420.40">
    <property type="match status" value="1"/>
</dbReference>
<evidence type="ECO:0000259" key="6">
    <source>
        <dbReference type="Pfam" id="PF02541"/>
    </source>
</evidence>
<dbReference type="SUPFAM" id="SSF53067">
    <property type="entry name" value="Actin-like ATPase domain"/>
    <property type="match status" value="2"/>
</dbReference>
<dbReference type="Pfam" id="PF02541">
    <property type="entry name" value="Ppx-GppA"/>
    <property type="match status" value="1"/>
</dbReference>
<evidence type="ECO:0000313" key="9">
    <source>
        <dbReference type="Proteomes" id="UP000317550"/>
    </source>
</evidence>
<dbReference type="EC" id="3.6.1.11" evidence="2"/>
<evidence type="ECO:0000256" key="5">
    <source>
        <dbReference type="ARBA" id="ARBA00047607"/>
    </source>
</evidence>
<dbReference type="KEGG" id="cari:FNU76_13875"/>
<dbReference type="PIRSF" id="PIRSF001267">
    <property type="entry name" value="Pyrophosphatase_GppA_Ppx"/>
    <property type="match status" value="1"/>
</dbReference>
<dbReference type="SUPFAM" id="SSF109604">
    <property type="entry name" value="HD-domain/PDEase-like"/>
    <property type="match status" value="1"/>
</dbReference>
<comment type="similarity">
    <text evidence="1">Belongs to the GppA/Ppx family.</text>
</comment>
<dbReference type="GO" id="GO:0006793">
    <property type="term" value="P:phosphorus metabolic process"/>
    <property type="evidence" value="ECO:0007669"/>
    <property type="project" value="InterPro"/>
</dbReference>
<organism evidence="8 9">
    <name type="scientific">Chitinimonas arctica</name>
    <dbReference type="NCBI Taxonomy" id="2594795"/>
    <lineage>
        <taxon>Bacteria</taxon>
        <taxon>Pseudomonadati</taxon>
        <taxon>Pseudomonadota</taxon>
        <taxon>Betaproteobacteria</taxon>
        <taxon>Neisseriales</taxon>
        <taxon>Chitinibacteraceae</taxon>
        <taxon>Chitinimonas</taxon>
    </lineage>
</organism>
<dbReference type="Gene3D" id="3.30.420.150">
    <property type="entry name" value="Exopolyphosphatase. Domain 2"/>
    <property type="match status" value="1"/>
</dbReference>
<name>A0A516SGX5_9NEIS</name>
<accession>A0A516SGX5</accession>
<dbReference type="FunFam" id="3.30.420.40:FF:000023">
    <property type="entry name" value="Guanosine-5'-triphosphate,3'-diphosphate pyrophosphatase"/>
    <property type="match status" value="1"/>
</dbReference>
<sequence>MSPPHTIAAVDLGSNSFRLQVARVVDDQIYPLDALKDTVRFAAALDDHGKLDEKGQTRALAALARFGERLRGMPREHVRVVATNTLRVAKNAGDFLPRAEAALGFPIEVIAGREEARLIYIGAAHSLPASKEKRLVVDIGGGSTEFIVGQHFKPLKTESLLMGCVSYSLKFFPDGKLTRQAFRDAELAARSELQAIVQEFNREHWQLAIGTSGTARSLSDILELNRLSARGVTQVGMEQLREIMLRAGHIDAVQLNGLRADRRPVLPGGFAIMAAVFAELGVEHMGITLGALRDGVLYDLIGRHHQRDLREVTVTQFKRRYHVDMQQQTRVAKLAEHFYRQLAASMAIDPELDLSLLLWAAKLHEIGLSISHSSYHKHSAYILQHADMPGFSSHEQSRLALLVLGHKGGLKKLGSGHAADRWARVLSLRLAVLCCRSRIDRDSPPIQLKATVTGFSLDAPDDWLAVNPLTHTALLQEAEEWRNIGQSLQLSANFQHWA</sequence>
<dbReference type="InterPro" id="IPR043129">
    <property type="entry name" value="ATPase_NBD"/>
</dbReference>
<dbReference type="InterPro" id="IPR050273">
    <property type="entry name" value="GppA/Ppx_hydrolase"/>
</dbReference>
<gene>
    <name evidence="8" type="primary">ppx</name>
    <name evidence="8" type="ORF">FNU76_13875</name>
</gene>
<evidence type="ECO:0000256" key="1">
    <source>
        <dbReference type="ARBA" id="ARBA00007125"/>
    </source>
</evidence>
<feature type="domain" description="Ppx/GppA phosphatase C-terminal" evidence="7">
    <location>
        <begin position="310"/>
        <end position="477"/>
    </location>
</feature>
<dbReference type="AlphaFoldDB" id="A0A516SGX5"/>
<comment type="catalytic activity">
    <reaction evidence="5">
        <text>[phosphate](n) + H2O = [phosphate](n-1) + phosphate + H(+)</text>
        <dbReference type="Rhea" id="RHEA:21528"/>
        <dbReference type="Rhea" id="RHEA-COMP:9859"/>
        <dbReference type="Rhea" id="RHEA-COMP:14279"/>
        <dbReference type="ChEBI" id="CHEBI:15377"/>
        <dbReference type="ChEBI" id="CHEBI:15378"/>
        <dbReference type="ChEBI" id="CHEBI:16838"/>
        <dbReference type="ChEBI" id="CHEBI:43474"/>
        <dbReference type="EC" id="3.6.1.11"/>
    </reaction>
</comment>
<dbReference type="FunFam" id="3.30.420.150:FF:000001">
    <property type="entry name" value="Guanosine-5'-triphosphate,3'-diphosphate pyrophosphatase"/>
    <property type="match status" value="1"/>
</dbReference>
<dbReference type="RefSeq" id="WP_144278753.1">
    <property type="nucleotide sequence ID" value="NZ_CP041730.1"/>
</dbReference>
<evidence type="ECO:0000256" key="2">
    <source>
        <dbReference type="ARBA" id="ARBA00012451"/>
    </source>
</evidence>
<dbReference type="InterPro" id="IPR048950">
    <property type="entry name" value="Ppx_GppA_C"/>
</dbReference>
<reference evidence="9" key="1">
    <citation type="submission" date="2019-07" db="EMBL/GenBank/DDBJ databases">
        <title>Chitinimonas sp. nov., isolated from Ny-Alesund, arctica soil.</title>
        <authorList>
            <person name="Xu Q."/>
            <person name="Peng F."/>
        </authorList>
    </citation>
    <scope>NUCLEOTIDE SEQUENCE [LARGE SCALE GENOMIC DNA]</scope>
    <source>
        <strain evidence="9">R3-44</strain>
    </source>
</reference>
<dbReference type="Pfam" id="PF21447">
    <property type="entry name" value="Ppx-GppA_III"/>
    <property type="match status" value="1"/>
</dbReference>
<keyword evidence="4 8" id="KW-0378">Hydrolase</keyword>
<dbReference type="CDD" id="cd24053">
    <property type="entry name" value="ASKHA_NBD_EcPPX-GppA-like"/>
    <property type="match status" value="1"/>
</dbReference>
<dbReference type="PANTHER" id="PTHR30005:SF0">
    <property type="entry name" value="RETROGRADE REGULATION PROTEIN 2"/>
    <property type="match status" value="1"/>
</dbReference>
<dbReference type="InterPro" id="IPR003695">
    <property type="entry name" value="Ppx_GppA_N"/>
</dbReference>
<proteinExistence type="inferred from homology"/>
<dbReference type="EMBL" id="CP041730">
    <property type="protein sequence ID" value="QDQ27360.1"/>
    <property type="molecule type" value="Genomic_DNA"/>
</dbReference>
<dbReference type="PANTHER" id="PTHR30005">
    <property type="entry name" value="EXOPOLYPHOSPHATASE"/>
    <property type="match status" value="1"/>
</dbReference>
<dbReference type="NCBIfam" id="TIGR03706">
    <property type="entry name" value="exo_poly_only"/>
    <property type="match status" value="1"/>
</dbReference>
<dbReference type="InterPro" id="IPR030673">
    <property type="entry name" value="PyroPPase_GppA_Ppx"/>
</dbReference>
<dbReference type="OrthoDB" id="9793035at2"/>
<keyword evidence="9" id="KW-1185">Reference proteome</keyword>
<evidence type="ECO:0000256" key="3">
    <source>
        <dbReference type="ARBA" id="ARBA00020416"/>
    </source>
</evidence>
<evidence type="ECO:0000313" key="8">
    <source>
        <dbReference type="EMBL" id="QDQ27360.1"/>
    </source>
</evidence>
<feature type="domain" description="Ppx/GppA phosphatase N-terminal" evidence="6">
    <location>
        <begin position="21"/>
        <end position="304"/>
    </location>
</feature>
<dbReference type="Gene3D" id="1.10.3210.10">
    <property type="entry name" value="Hypothetical protein af1432"/>
    <property type="match status" value="1"/>
</dbReference>